<feature type="transmembrane region" description="Helical" evidence="1">
    <location>
        <begin position="333"/>
        <end position="355"/>
    </location>
</feature>
<sequence>MDKKTLTRLTKQHSVLGAISACILTIVFVCGSLLFFRGQLLNWQFAWHQDQHVERDMSWQSAVTDMVAQIPHFAQQRITLTTDPQHHHLFQIYVGHDDRLLYNNQTQQLFGQDAAQQQAAADFLYFWHINFMTHIGTDIIALACIFLIMVTISGIWIRWRDLVKKFHQYRAKGKSRDVFKDSHVLLGLGVLLFMLMYGWSSAYFNVGYEINAPMYHKYAEKSGESYWDELGFPHKPDNYDMDAKLSAARINQVITDYQQAYPDMRIARFDIYPGPWIRLRVSGESDRSFEFVTAFYDVHGNLLYEPQRTPVNDVYNIMIQLHEGHLLGKSSHLLYFILALMAIAAMLIGNLYWLAIREPKRAGQVLFRLQRACLEAGTCGALFAIALLLVCTRLFSQGEPLTVLTNQLIVVISLLGCGALTCYFKQAKDSAHAILQGSGVLFLILPCIDIIRLLLGHNIYSFVAKDMLTANIAFIALSGLSFGLATVVVRVTDKVKKRTIDLEPVNDRLV</sequence>
<comment type="caution">
    <text evidence="2">The sequence shown here is derived from an EMBL/GenBank/DDBJ whole genome shotgun (WGS) entry which is preliminary data.</text>
</comment>
<keyword evidence="1" id="KW-0812">Transmembrane</keyword>
<feature type="transmembrane region" description="Helical" evidence="1">
    <location>
        <begin position="376"/>
        <end position="395"/>
    </location>
</feature>
<feature type="transmembrane region" description="Helical" evidence="1">
    <location>
        <begin position="178"/>
        <end position="199"/>
    </location>
</feature>
<keyword evidence="1" id="KW-1133">Transmembrane helix</keyword>
<feature type="transmembrane region" description="Helical" evidence="1">
    <location>
        <begin position="407"/>
        <end position="424"/>
    </location>
</feature>
<reference evidence="2 3" key="1">
    <citation type="submission" date="2014-12" db="EMBL/GenBank/DDBJ databases">
        <title>Draft Genome Sequence of Pseudoalteromonas luteoviolacea HI1.</title>
        <authorList>
            <person name="Asahina A.Y."/>
            <person name="Hadfield M.G."/>
        </authorList>
    </citation>
    <scope>NUCLEOTIDE SEQUENCE [LARGE SCALE GENOMIC DNA]</scope>
    <source>
        <strain evidence="2 3">HI1</strain>
    </source>
</reference>
<dbReference type="InterPro" id="IPR005625">
    <property type="entry name" value="PepSY-ass_TM"/>
</dbReference>
<evidence type="ECO:0000313" key="2">
    <source>
        <dbReference type="EMBL" id="KID54596.1"/>
    </source>
</evidence>
<feature type="transmembrane region" description="Helical" evidence="1">
    <location>
        <begin position="467"/>
        <end position="489"/>
    </location>
</feature>
<accession>A0A0C1Q225</accession>
<evidence type="ECO:0000256" key="1">
    <source>
        <dbReference type="SAM" id="Phobius"/>
    </source>
</evidence>
<name>A0A0C1Q225_9GAMM</name>
<feature type="transmembrane region" description="Helical" evidence="1">
    <location>
        <begin position="139"/>
        <end position="157"/>
    </location>
</feature>
<feature type="transmembrane region" description="Helical" evidence="1">
    <location>
        <begin position="433"/>
        <end position="455"/>
    </location>
</feature>
<dbReference type="RefSeq" id="WP_039611498.1">
    <property type="nucleotide sequence ID" value="NZ_JWIC01000010.1"/>
</dbReference>
<evidence type="ECO:0000313" key="3">
    <source>
        <dbReference type="Proteomes" id="UP000031327"/>
    </source>
</evidence>
<feature type="transmembrane region" description="Helical" evidence="1">
    <location>
        <begin position="15"/>
        <end position="36"/>
    </location>
</feature>
<dbReference type="OrthoDB" id="6307929at2"/>
<dbReference type="PANTHER" id="PTHR34219:SF4">
    <property type="entry name" value="PEPSY DOMAIN-CONTAINING PROTEIN"/>
    <property type="match status" value="1"/>
</dbReference>
<evidence type="ECO:0008006" key="4">
    <source>
        <dbReference type="Google" id="ProtNLM"/>
    </source>
</evidence>
<organism evidence="2 3">
    <name type="scientific">Pseudoalteromonas luteoviolacea</name>
    <dbReference type="NCBI Taxonomy" id="43657"/>
    <lineage>
        <taxon>Bacteria</taxon>
        <taxon>Pseudomonadati</taxon>
        <taxon>Pseudomonadota</taxon>
        <taxon>Gammaproteobacteria</taxon>
        <taxon>Alteromonadales</taxon>
        <taxon>Pseudoalteromonadaceae</taxon>
        <taxon>Pseudoalteromonas</taxon>
    </lineage>
</organism>
<keyword evidence="1" id="KW-0472">Membrane</keyword>
<dbReference type="PANTHER" id="PTHR34219">
    <property type="entry name" value="IRON-REGULATED INNER MEMBRANE PROTEIN-RELATED"/>
    <property type="match status" value="1"/>
</dbReference>
<protein>
    <recommendedName>
        <fullName evidence="4">PepSY domain-containing protein</fullName>
    </recommendedName>
</protein>
<gene>
    <name evidence="2" type="ORF">JF50_22005</name>
</gene>
<dbReference type="AlphaFoldDB" id="A0A0C1Q225"/>
<dbReference type="PROSITE" id="PS51257">
    <property type="entry name" value="PROKAR_LIPOPROTEIN"/>
    <property type="match status" value="1"/>
</dbReference>
<dbReference type="Pfam" id="PF03929">
    <property type="entry name" value="PepSY_TM"/>
    <property type="match status" value="1"/>
</dbReference>
<dbReference type="EMBL" id="JWIC01000010">
    <property type="protein sequence ID" value="KID54596.1"/>
    <property type="molecule type" value="Genomic_DNA"/>
</dbReference>
<proteinExistence type="predicted"/>
<dbReference type="Proteomes" id="UP000031327">
    <property type="component" value="Unassembled WGS sequence"/>
</dbReference>